<evidence type="ECO:0000256" key="1">
    <source>
        <dbReference type="ARBA" id="ARBA00004571"/>
    </source>
</evidence>
<evidence type="ECO:0000256" key="2">
    <source>
        <dbReference type="ARBA" id="ARBA00009810"/>
    </source>
</evidence>
<dbReference type="NCBIfam" id="TIGR01783">
    <property type="entry name" value="TonB-siderophor"/>
    <property type="match status" value="1"/>
</dbReference>
<evidence type="ECO:0000256" key="15">
    <source>
        <dbReference type="RuleBase" id="RU003357"/>
    </source>
</evidence>
<keyword evidence="8" id="KW-0408">Iron</keyword>
<evidence type="ECO:0000256" key="3">
    <source>
        <dbReference type="ARBA" id="ARBA00022448"/>
    </source>
</evidence>
<dbReference type="SMART" id="SM00965">
    <property type="entry name" value="STN"/>
    <property type="match status" value="1"/>
</dbReference>
<protein>
    <submittedName>
        <fullName evidence="18">TonB-dependent siderophore receptor</fullName>
    </submittedName>
</protein>
<evidence type="ECO:0000256" key="9">
    <source>
        <dbReference type="ARBA" id="ARBA00023065"/>
    </source>
</evidence>
<evidence type="ECO:0000256" key="11">
    <source>
        <dbReference type="ARBA" id="ARBA00023136"/>
    </source>
</evidence>
<accession>A0AAE9KP57</accession>
<dbReference type="InterPro" id="IPR000531">
    <property type="entry name" value="Beta-barrel_TonB"/>
</dbReference>
<gene>
    <name evidence="18" type="ORF">MXF72_02550</name>
</gene>
<keyword evidence="5" id="KW-0410">Iron transport</keyword>
<dbReference type="InterPro" id="IPR011662">
    <property type="entry name" value="Secretin/TonB_short_N"/>
</dbReference>
<dbReference type="GO" id="GO:0015891">
    <property type="term" value="P:siderophore transport"/>
    <property type="evidence" value="ECO:0007669"/>
    <property type="project" value="InterPro"/>
</dbReference>
<dbReference type="InterPro" id="IPR012910">
    <property type="entry name" value="Plug_dom"/>
</dbReference>
<keyword evidence="11 14" id="KW-0472">Membrane</keyword>
<name>A0AAE9KP57_ALCFA</name>
<evidence type="ECO:0000256" key="4">
    <source>
        <dbReference type="ARBA" id="ARBA00022452"/>
    </source>
</evidence>
<dbReference type="GO" id="GO:0038023">
    <property type="term" value="F:signaling receptor activity"/>
    <property type="evidence" value="ECO:0007669"/>
    <property type="project" value="InterPro"/>
</dbReference>
<keyword evidence="12 18" id="KW-0675">Receptor</keyword>
<keyword evidence="6 14" id="KW-0812">Transmembrane</keyword>
<comment type="subcellular location">
    <subcellularLocation>
        <location evidence="1 14">Cell outer membrane</location>
        <topology evidence="1 14">Multi-pass membrane protein</topology>
    </subcellularLocation>
</comment>
<dbReference type="FunFam" id="2.170.130.10:FF:000010">
    <property type="entry name" value="Ferripyoverdine receptor"/>
    <property type="match status" value="1"/>
</dbReference>
<organism evidence="18 19">
    <name type="scientific">Alcaligenes faecalis</name>
    <dbReference type="NCBI Taxonomy" id="511"/>
    <lineage>
        <taxon>Bacteria</taxon>
        <taxon>Pseudomonadati</taxon>
        <taxon>Pseudomonadota</taxon>
        <taxon>Betaproteobacteria</taxon>
        <taxon>Burkholderiales</taxon>
        <taxon>Alcaligenaceae</taxon>
        <taxon>Alcaligenes</taxon>
    </lineage>
</organism>
<dbReference type="Pfam" id="PF07715">
    <property type="entry name" value="Plug"/>
    <property type="match status" value="1"/>
</dbReference>
<dbReference type="InterPro" id="IPR036942">
    <property type="entry name" value="Beta-barrel_TonB_sf"/>
</dbReference>
<feature type="domain" description="Secretin/TonB short N-terminal" evidence="17">
    <location>
        <begin position="68"/>
        <end position="118"/>
    </location>
</feature>
<evidence type="ECO:0000256" key="6">
    <source>
        <dbReference type="ARBA" id="ARBA00022692"/>
    </source>
</evidence>
<dbReference type="InterPro" id="IPR039426">
    <property type="entry name" value="TonB-dep_rcpt-like"/>
</dbReference>
<dbReference type="PANTHER" id="PTHR32552:SF74">
    <property type="entry name" value="HYDROXAMATE SIDEROPHORE RECEPTOR FHUE"/>
    <property type="match status" value="1"/>
</dbReference>
<dbReference type="PROSITE" id="PS52016">
    <property type="entry name" value="TONB_DEPENDENT_REC_3"/>
    <property type="match status" value="1"/>
</dbReference>
<dbReference type="Gene3D" id="2.40.170.20">
    <property type="entry name" value="TonB-dependent receptor, beta-barrel domain"/>
    <property type="match status" value="1"/>
</dbReference>
<keyword evidence="3 14" id="KW-0813">Transport</keyword>
<evidence type="ECO:0000313" key="18">
    <source>
        <dbReference type="EMBL" id="UPL21979.1"/>
    </source>
</evidence>
<keyword evidence="4 14" id="KW-1134">Transmembrane beta strand</keyword>
<evidence type="ECO:0000256" key="5">
    <source>
        <dbReference type="ARBA" id="ARBA00022496"/>
    </source>
</evidence>
<dbReference type="SUPFAM" id="SSF56935">
    <property type="entry name" value="Porins"/>
    <property type="match status" value="1"/>
</dbReference>
<sequence>MVPKNAPPLALVKTPFMPNTCRRLLGLAFVGALMLSVAPASAQTTQAYALEAGDLASRLSQFAQQAGVALVMDSSRLQGLRAPRLQGQYSVQEGFAALLAGQPFQVQSRDQGYVLIALPDSDTLADDAGVQSLASIEVRRNALGDITEGSGTYAAGTIATATRLRLTPRQTPQAISVTTRKKMDDFNLTSIDDVVRHTPGVSIITYDSERTAYEARGFDIKNFQYDGIPTLRDSPYSAGNTLSDMAIYDRVEVLKGASGLLTGSGNPGATINMIRKKPTQEFQGHASAGAGTWDNYRGEVDFSGPLNETGSIRGRMVGAYQDKKSQLDHYQRQTLVLYGIMEADLTPDTRLTLGADLQDNDPKGSTWGGIPIYDAQGNFNDMDRSFNNGTRWSRWNQYTRSAFATLEHEFDSGWMAKVQLNHLINGYDSELAAVAAGNPDPLTGKGTSLWSGRYVGKTVSNTADFYATGPFELFGREHELVVGGGVSRRRWTNASYGENSNTDVSNYYEWDGRWPRMNWKHLGDDREVTRENGLYVSTRLNLRDDLKLLLGTRYANYNKLDMRETGVWVPYFGAVYDLNDNFSVYASYTNIFQPQDLQDEGGRTLDPLRGDNYEVGVKGEFMGGRLTSSLAYFQLRQDNFGKETGGRTPSGGIAYEATQGVRTHGVELEVAGQLTPQWQMHAGYAYKLSRRDGEKVSTLSPEHQFNIYTTYDFEGDLNGLTLGGGARWQSKTWGDVSRPGSPGKVRHTVSGYWLVDAMARYRFNKNLSATFTVNNLFDKRYYSMFSWYSTYTWGEPRNMMLAVKYQF</sequence>
<keyword evidence="9" id="KW-0406">Ion transport</keyword>
<dbReference type="Proteomes" id="UP000830925">
    <property type="component" value="Chromosome"/>
</dbReference>
<dbReference type="PANTHER" id="PTHR32552">
    <property type="entry name" value="FERRICHROME IRON RECEPTOR-RELATED"/>
    <property type="match status" value="1"/>
</dbReference>
<proteinExistence type="inferred from homology"/>
<dbReference type="Pfam" id="PF00593">
    <property type="entry name" value="TonB_dep_Rec_b-barrel"/>
    <property type="match status" value="1"/>
</dbReference>
<evidence type="ECO:0000256" key="10">
    <source>
        <dbReference type="ARBA" id="ARBA00023077"/>
    </source>
</evidence>
<dbReference type="RefSeq" id="WP_247966397.1">
    <property type="nucleotide sequence ID" value="NZ_CP095873.1"/>
</dbReference>
<dbReference type="GO" id="GO:0015344">
    <property type="term" value="F:siderophore uptake transmembrane transporter activity"/>
    <property type="evidence" value="ECO:0007669"/>
    <property type="project" value="TreeGrafter"/>
</dbReference>
<evidence type="ECO:0000259" key="17">
    <source>
        <dbReference type="SMART" id="SM00965"/>
    </source>
</evidence>
<evidence type="ECO:0000256" key="8">
    <source>
        <dbReference type="ARBA" id="ARBA00023004"/>
    </source>
</evidence>
<dbReference type="AlphaFoldDB" id="A0AAE9KP57"/>
<evidence type="ECO:0000256" key="13">
    <source>
        <dbReference type="ARBA" id="ARBA00023237"/>
    </source>
</evidence>
<evidence type="ECO:0000256" key="12">
    <source>
        <dbReference type="ARBA" id="ARBA00023170"/>
    </source>
</evidence>
<keyword evidence="13 14" id="KW-0998">Cell outer membrane</keyword>
<reference evidence="18" key="1">
    <citation type="submission" date="2022-04" db="EMBL/GenBank/DDBJ databases">
        <title>Genomic mining of Alcaligenes faecalis D334 producing ectoin and derivatives.</title>
        <authorList>
            <person name="Doan V.T."/>
            <person name="Quach N.T."/>
            <person name="Vu T.-H.-N."/>
            <person name="Phi Q.-T."/>
        </authorList>
    </citation>
    <scope>NUCLEOTIDE SEQUENCE</scope>
    <source>
        <strain evidence="18">D334</strain>
    </source>
</reference>
<evidence type="ECO:0000256" key="7">
    <source>
        <dbReference type="ARBA" id="ARBA00022729"/>
    </source>
</evidence>
<dbReference type="Gene3D" id="2.170.130.10">
    <property type="entry name" value="TonB-dependent receptor, plug domain"/>
    <property type="match status" value="1"/>
</dbReference>
<dbReference type="InterPro" id="IPR010105">
    <property type="entry name" value="TonB_sidphr_rcpt"/>
</dbReference>
<dbReference type="Gene3D" id="3.55.50.30">
    <property type="match status" value="1"/>
</dbReference>
<dbReference type="CDD" id="cd01347">
    <property type="entry name" value="ligand_gated_channel"/>
    <property type="match status" value="1"/>
</dbReference>
<feature type="chain" id="PRO_5041970568" evidence="16">
    <location>
        <begin position="43"/>
        <end position="807"/>
    </location>
</feature>
<dbReference type="EMBL" id="CP095873">
    <property type="protein sequence ID" value="UPL21979.1"/>
    <property type="molecule type" value="Genomic_DNA"/>
</dbReference>
<evidence type="ECO:0000256" key="16">
    <source>
        <dbReference type="SAM" id="SignalP"/>
    </source>
</evidence>
<keyword evidence="7 16" id="KW-0732">Signal</keyword>
<feature type="signal peptide" evidence="16">
    <location>
        <begin position="1"/>
        <end position="42"/>
    </location>
</feature>
<dbReference type="GO" id="GO:0009279">
    <property type="term" value="C:cell outer membrane"/>
    <property type="evidence" value="ECO:0007669"/>
    <property type="project" value="UniProtKB-SubCell"/>
</dbReference>
<comment type="similarity">
    <text evidence="2 14 15">Belongs to the TonB-dependent receptor family.</text>
</comment>
<evidence type="ECO:0000313" key="19">
    <source>
        <dbReference type="Proteomes" id="UP000830925"/>
    </source>
</evidence>
<dbReference type="InterPro" id="IPR037066">
    <property type="entry name" value="Plug_dom_sf"/>
</dbReference>
<keyword evidence="10 15" id="KW-0798">TonB box</keyword>
<evidence type="ECO:0000256" key="14">
    <source>
        <dbReference type="PROSITE-ProRule" id="PRU01360"/>
    </source>
</evidence>